<dbReference type="SUPFAM" id="SSF103481">
    <property type="entry name" value="Multidrug resistance efflux transporter EmrE"/>
    <property type="match status" value="1"/>
</dbReference>
<sequence>MGSSSQRDSTSAPAGSLEGVDGSRGSSINKWTKMTGTDTWRWCLGLIYIVAVATIWIAASYIVQSVVDAGVSPFLITYICNSLFVVYIPIVEVARYFEDSVSSFWTKFKGKDTESLQQSADLESVNLLQSGGHEINAASDQSQSRSPDDSRFSAQTELSIADCSKGLDAKGRWTRARVAKVSMVVCPFWFLAQLTFNLSLRYTTVTSNTILSSTSSLFTFLVALVFLGETFTWLKLVSVLLCMGGTIIVSLADTSSTVNAIATNPLLGDFLSIVSAGCYAIYITLIRKNLPDEEEGEGKVSMAQFLGFLGLFNMLFFLPVALVLNFAKLEPFHRLTWEQVGLIVGKGLLDNVLSDYLWAKAVLLTTTTVATAGLTIQVPIAAIVDTLTGHAPHLLNYVGAAAVLVGFAGINIPAGDSPQAAQQEQETPIVSMVDDPLHLPSSRNATDAVS</sequence>
<feature type="transmembrane region" description="Helical" evidence="8">
    <location>
        <begin position="394"/>
        <end position="414"/>
    </location>
</feature>
<dbReference type="Pfam" id="PF06027">
    <property type="entry name" value="SLC35F"/>
    <property type="match status" value="1"/>
</dbReference>
<dbReference type="AlphaFoldDB" id="A0ABC8ZU36"/>
<accession>A0ABC8ZU36</accession>
<name>A0ABC8ZU36_9POAL</name>
<evidence type="ECO:0000256" key="3">
    <source>
        <dbReference type="ARBA" id="ARBA00022448"/>
    </source>
</evidence>
<feature type="compositionally biased region" description="Polar residues" evidence="7">
    <location>
        <begin position="1"/>
        <end position="13"/>
    </location>
</feature>
<evidence type="ECO:0000256" key="5">
    <source>
        <dbReference type="ARBA" id="ARBA00022989"/>
    </source>
</evidence>
<dbReference type="PANTHER" id="PTHR23051:SF0">
    <property type="entry name" value="SOLUTE CARRIER FAMILY 35 MEMBER F5"/>
    <property type="match status" value="1"/>
</dbReference>
<dbReference type="Gene3D" id="1.10.3730.20">
    <property type="match status" value="1"/>
</dbReference>
<evidence type="ECO:0000313" key="10">
    <source>
        <dbReference type="Proteomes" id="UP001497457"/>
    </source>
</evidence>
<protein>
    <recommendedName>
        <fullName evidence="11">Thiamine-repressible mitochondrial transport protein THI74</fullName>
    </recommendedName>
</protein>
<evidence type="ECO:0000256" key="2">
    <source>
        <dbReference type="ARBA" id="ARBA00007863"/>
    </source>
</evidence>
<keyword evidence="10" id="KW-1185">Reference proteome</keyword>
<evidence type="ECO:0000256" key="8">
    <source>
        <dbReference type="SAM" id="Phobius"/>
    </source>
</evidence>
<keyword evidence="3" id="KW-0813">Transport</keyword>
<evidence type="ECO:0000256" key="1">
    <source>
        <dbReference type="ARBA" id="ARBA00004141"/>
    </source>
</evidence>
<feature type="transmembrane region" description="Helical" evidence="8">
    <location>
        <begin position="75"/>
        <end position="97"/>
    </location>
</feature>
<gene>
    <name evidence="9" type="ORF">URODEC1_LOCUS48030</name>
</gene>
<reference evidence="9 10" key="2">
    <citation type="submission" date="2024-10" db="EMBL/GenBank/DDBJ databases">
        <authorList>
            <person name="Ryan C."/>
        </authorList>
    </citation>
    <scope>NUCLEOTIDE SEQUENCE [LARGE SCALE GENOMIC DNA]</scope>
</reference>
<evidence type="ECO:0000256" key="7">
    <source>
        <dbReference type="SAM" id="MobiDB-lite"/>
    </source>
</evidence>
<proteinExistence type="inferred from homology"/>
<dbReference type="GO" id="GO:0016020">
    <property type="term" value="C:membrane"/>
    <property type="evidence" value="ECO:0007669"/>
    <property type="project" value="UniProtKB-SubCell"/>
</dbReference>
<feature type="transmembrane region" description="Helical" evidence="8">
    <location>
        <begin position="305"/>
        <end position="327"/>
    </location>
</feature>
<feature type="transmembrane region" description="Helical" evidence="8">
    <location>
        <begin position="210"/>
        <end position="227"/>
    </location>
</feature>
<comment type="similarity">
    <text evidence="2">Belongs to the SLC35F solute transporter family.</text>
</comment>
<evidence type="ECO:0008006" key="11">
    <source>
        <dbReference type="Google" id="ProtNLM"/>
    </source>
</evidence>
<keyword evidence="4 8" id="KW-0812">Transmembrane</keyword>
<dbReference type="Proteomes" id="UP001497457">
    <property type="component" value="Chromosome 2b"/>
</dbReference>
<feature type="transmembrane region" description="Helical" evidence="8">
    <location>
        <begin position="357"/>
        <end position="382"/>
    </location>
</feature>
<feature type="transmembrane region" description="Helical" evidence="8">
    <location>
        <begin position="42"/>
        <end position="63"/>
    </location>
</feature>
<dbReference type="EMBL" id="OZ075112">
    <property type="protein sequence ID" value="CAL4966864.1"/>
    <property type="molecule type" value="Genomic_DNA"/>
</dbReference>
<evidence type="ECO:0000256" key="6">
    <source>
        <dbReference type="ARBA" id="ARBA00023136"/>
    </source>
</evidence>
<evidence type="ECO:0000256" key="4">
    <source>
        <dbReference type="ARBA" id="ARBA00022692"/>
    </source>
</evidence>
<dbReference type="InterPro" id="IPR009262">
    <property type="entry name" value="SLC35_F1/F2/F6"/>
</dbReference>
<feature type="region of interest" description="Disordered" evidence="7">
    <location>
        <begin position="1"/>
        <end position="23"/>
    </location>
</feature>
<feature type="transmembrane region" description="Helical" evidence="8">
    <location>
        <begin position="264"/>
        <end position="285"/>
    </location>
</feature>
<dbReference type="InterPro" id="IPR037185">
    <property type="entry name" value="EmrE-like"/>
</dbReference>
<comment type="subcellular location">
    <subcellularLocation>
        <location evidence="1">Membrane</location>
        <topology evidence="1">Multi-pass membrane protein</topology>
    </subcellularLocation>
</comment>
<feature type="transmembrane region" description="Helical" evidence="8">
    <location>
        <begin position="234"/>
        <end position="252"/>
    </location>
</feature>
<dbReference type="PANTHER" id="PTHR23051">
    <property type="entry name" value="SOLUTE CARRIER FAMILY 35, MEMBER F5"/>
    <property type="match status" value="1"/>
</dbReference>
<keyword evidence="6 8" id="KW-0472">Membrane</keyword>
<reference evidence="10" key="1">
    <citation type="submission" date="2024-06" db="EMBL/GenBank/DDBJ databases">
        <authorList>
            <person name="Ryan C."/>
        </authorList>
    </citation>
    <scope>NUCLEOTIDE SEQUENCE [LARGE SCALE GENOMIC DNA]</scope>
</reference>
<keyword evidence="5 8" id="KW-1133">Transmembrane helix</keyword>
<organism evidence="9 10">
    <name type="scientific">Urochloa decumbens</name>
    <dbReference type="NCBI Taxonomy" id="240449"/>
    <lineage>
        <taxon>Eukaryota</taxon>
        <taxon>Viridiplantae</taxon>
        <taxon>Streptophyta</taxon>
        <taxon>Embryophyta</taxon>
        <taxon>Tracheophyta</taxon>
        <taxon>Spermatophyta</taxon>
        <taxon>Magnoliopsida</taxon>
        <taxon>Liliopsida</taxon>
        <taxon>Poales</taxon>
        <taxon>Poaceae</taxon>
        <taxon>PACMAD clade</taxon>
        <taxon>Panicoideae</taxon>
        <taxon>Panicodae</taxon>
        <taxon>Paniceae</taxon>
        <taxon>Melinidinae</taxon>
        <taxon>Urochloa</taxon>
    </lineage>
</organism>
<evidence type="ECO:0000313" key="9">
    <source>
        <dbReference type="EMBL" id="CAL4966864.1"/>
    </source>
</evidence>